<dbReference type="PANTHER" id="PTHR36172:SF1">
    <property type="entry name" value="RESOLVASE-RELATED"/>
    <property type="match status" value="1"/>
</dbReference>
<dbReference type="HOGENOM" id="CLU_029254_0_0_3"/>
<feature type="domain" description="Cas12f1-like TNB" evidence="2">
    <location>
        <begin position="290"/>
        <end position="355"/>
    </location>
</feature>
<evidence type="ECO:0000256" key="1">
    <source>
        <dbReference type="ARBA" id="ARBA00023125"/>
    </source>
</evidence>
<accession>K9X685</accession>
<dbReference type="RefSeq" id="WP_015210834.1">
    <property type="nucleotide sequence ID" value="NC_019757.1"/>
</dbReference>
<protein>
    <submittedName>
        <fullName evidence="3">Transposase</fullName>
    </submittedName>
</protein>
<dbReference type="NCBIfam" id="NF040570">
    <property type="entry name" value="guided_TnpB"/>
    <property type="match status" value="1"/>
</dbReference>
<evidence type="ECO:0000313" key="3">
    <source>
        <dbReference type="EMBL" id="AFZ27599.1"/>
    </source>
</evidence>
<dbReference type="eggNOG" id="COG0675">
    <property type="taxonomic scope" value="Bacteria"/>
</dbReference>
<dbReference type="InterPro" id="IPR010095">
    <property type="entry name" value="Cas12f1-like_TNB"/>
</dbReference>
<dbReference type="PANTHER" id="PTHR36172">
    <property type="match status" value="1"/>
</dbReference>
<keyword evidence="1" id="KW-0238">DNA-binding</keyword>
<dbReference type="InterPro" id="IPR051491">
    <property type="entry name" value="Recombinase/Transposase-rel"/>
</dbReference>
<sequence length="385" mass="43854">MQKIRLYPSKELHKVWKGWLAQYRYYYNETISLLRCFHGVERVSAEALDKMLQRLENIPDWVKSIPGHQRQEACFEAYDAFNRAKKDGGSAKFKSVKSTSQTIQFKVGNFRNGTWYCQKTKGLKFTTINQAVPDECFYGTELIYRRGKWFGCFPCVAEVLTTGSERVIALDPGNRTFLTGFDGENVLEIGKGDIGRIQRLCQHLDRLISRAAQVKACLRRKMRMAANRVRDRIQNLIKDLHNKATNLLVNSYKIIFLPTFDSSQMVLKNQRGKKRKINSKSVRQMLTLSHHRFEQHLKQAALKKGVLVVLCNESYTSKTCGNCGHIHHKLGGSKTLKCPHCGTIISRDVNGARNILLRALQATAFTVTHDSIVLSDSSELTGSYS</sequence>
<proteinExistence type="predicted"/>
<evidence type="ECO:0000259" key="2">
    <source>
        <dbReference type="Pfam" id="PF07282"/>
    </source>
</evidence>
<dbReference type="GO" id="GO:0003677">
    <property type="term" value="F:DNA binding"/>
    <property type="evidence" value="ECO:0007669"/>
    <property type="project" value="UniProtKB-KW"/>
</dbReference>
<gene>
    <name evidence="3" type="ORF">Cylst_5594</name>
</gene>
<dbReference type="EMBL" id="CP003642">
    <property type="protein sequence ID" value="AFZ27599.1"/>
    <property type="molecule type" value="Genomic_DNA"/>
</dbReference>
<keyword evidence="4" id="KW-1185">Reference proteome</keyword>
<dbReference type="AlphaFoldDB" id="K9X685"/>
<reference evidence="3 4" key="1">
    <citation type="submission" date="2012-06" db="EMBL/GenBank/DDBJ databases">
        <title>Finished chromosome of genome of Cylindrospermum stagnale PCC 7417.</title>
        <authorList>
            <consortium name="US DOE Joint Genome Institute"/>
            <person name="Gugger M."/>
            <person name="Coursin T."/>
            <person name="Rippka R."/>
            <person name="Tandeau De Marsac N."/>
            <person name="Huntemann M."/>
            <person name="Wei C.-L."/>
            <person name="Han J."/>
            <person name="Detter J.C."/>
            <person name="Han C."/>
            <person name="Tapia R."/>
            <person name="Chen A."/>
            <person name="Kyrpides N."/>
            <person name="Mavromatis K."/>
            <person name="Markowitz V."/>
            <person name="Szeto E."/>
            <person name="Ivanova N."/>
            <person name="Pagani I."/>
            <person name="Pati A."/>
            <person name="Goodwin L."/>
            <person name="Nordberg H.P."/>
            <person name="Cantor M.N."/>
            <person name="Hua S.X."/>
            <person name="Woyke T."/>
            <person name="Kerfeld C.A."/>
        </authorList>
    </citation>
    <scope>NUCLEOTIDE SEQUENCE [LARGE SCALE GENOMIC DNA]</scope>
    <source>
        <strain evidence="3 4">PCC 7417</strain>
    </source>
</reference>
<dbReference type="STRING" id="56107.Cylst_5594"/>
<dbReference type="Proteomes" id="UP000010475">
    <property type="component" value="Chromosome"/>
</dbReference>
<name>K9X685_9NOST</name>
<dbReference type="KEGG" id="csg:Cylst_5594"/>
<dbReference type="PATRIC" id="fig|56107.3.peg.6158"/>
<organism evidence="3 4">
    <name type="scientific">Cylindrospermum stagnale PCC 7417</name>
    <dbReference type="NCBI Taxonomy" id="56107"/>
    <lineage>
        <taxon>Bacteria</taxon>
        <taxon>Bacillati</taxon>
        <taxon>Cyanobacteriota</taxon>
        <taxon>Cyanophyceae</taxon>
        <taxon>Nostocales</taxon>
        <taxon>Nostocaceae</taxon>
        <taxon>Cylindrospermum</taxon>
    </lineage>
</organism>
<evidence type="ECO:0000313" key="4">
    <source>
        <dbReference type="Proteomes" id="UP000010475"/>
    </source>
</evidence>
<dbReference type="Pfam" id="PF07282">
    <property type="entry name" value="Cas12f1-like_TNB"/>
    <property type="match status" value="1"/>
</dbReference>